<reference evidence="11 12" key="1">
    <citation type="submission" date="2022-01" db="EMBL/GenBank/DDBJ databases">
        <authorList>
            <person name="Xiong W."/>
            <person name="Schranz E."/>
        </authorList>
    </citation>
    <scope>NUCLEOTIDE SEQUENCE [LARGE SCALE GENOMIC DNA]</scope>
</reference>
<dbReference type="InterPro" id="IPR050956">
    <property type="entry name" value="2C_system_His_kinase"/>
</dbReference>
<evidence type="ECO:0000256" key="4">
    <source>
        <dbReference type="ARBA" id="ARBA00022553"/>
    </source>
</evidence>
<evidence type="ECO:0000313" key="11">
    <source>
        <dbReference type="EMBL" id="CAH1422051.1"/>
    </source>
</evidence>
<evidence type="ECO:0000256" key="5">
    <source>
        <dbReference type="ARBA" id="ARBA00022679"/>
    </source>
</evidence>
<dbReference type="InterPro" id="IPR042240">
    <property type="entry name" value="CHASE_sf"/>
</dbReference>
<name>A0AAU9M956_9ASTR</name>
<dbReference type="GO" id="GO:0005634">
    <property type="term" value="C:nucleus"/>
    <property type="evidence" value="ECO:0007669"/>
    <property type="project" value="TreeGrafter"/>
</dbReference>
<dbReference type="Gene3D" id="6.10.250.1190">
    <property type="match status" value="1"/>
</dbReference>
<proteinExistence type="predicted"/>
<dbReference type="FunFam" id="3.30.450.350:FF:000001">
    <property type="entry name" value="Histidine kinase 4"/>
    <property type="match status" value="1"/>
</dbReference>
<dbReference type="GO" id="GO:0007165">
    <property type="term" value="P:signal transduction"/>
    <property type="evidence" value="ECO:0007669"/>
    <property type="project" value="UniProtKB-ARBA"/>
</dbReference>
<protein>
    <recommendedName>
        <fullName evidence="3">histidine kinase</fullName>
        <ecNumber evidence="3">2.7.13.3</ecNumber>
    </recommendedName>
</protein>
<dbReference type="PANTHER" id="PTHR43719">
    <property type="entry name" value="TWO-COMPONENT HISTIDINE KINASE"/>
    <property type="match status" value="1"/>
</dbReference>
<dbReference type="Proteomes" id="UP001157418">
    <property type="component" value="Unassembled WGS sequence"/>
</dbReference>
<keyword evidence="5" id="KW-0808">Transferase</keyword>
<keyword evidence="4" id="KW-0597">Phosphoprotein</keyword>
<dbReference type="Pfam" id="PF03924">
    <property type="entry name" value="CHASE"/>
    <property type="match status" value="1"/>
</dbReference>
<evidence type="ECO:0000256" key="1">
    <source>
        <dbReference type="ARBA" id="ARBA00000085"/>
    </source>
</evidence>
<keyword evidence="12" id="KW-1185">Reference proteome</keyword>
<evidence type="ECO:0000256" key="9">
    <source>
        <dbReference type="ARBA" id="ARBA00023136"/>
    </source>
</evidence>
<evidence type="ECO:0000256" key="6">
    <source>
        <dbReference type="ARBA" id="ARBA00022692"/>
    </source>
</evidence>
<comment type="catalytic activity">
    <reaction evidence="1">
        <text>ATP + protein L-histidine = ADP + protein N-phospho-L-histidine.</text>
        <dbReference type="EC" id="2.7.13.3"/>
    </reaction>
</comment>
<dbReference type="InterPro" id="IPR006189">
    <property type="entry name" value="CHASE_dom"/>
</dbReference>
<evidence type="ECO:0000313" key="12">
    <source>
        <dbReference type="Proteomes" id="UP001157418"/>
    </source>
</evidence>
<dbReference type="PANTHER" id="PTHR43719:SF51">
    <property type="entry name" value="HISTIDINE KINASE 4"/>
    <property type="match status" value="1"/>
</dbReference>
<evidence type="ECO:0000256" key="8">
    <source>
        <dbReference type="ARBA" id="ARBA00022989"/>
    </source>
</evidence>
<dbReference type="Gene3D" id="3.30.450.350">
    <property type="entry name" value="CHASE domain"/>
    <property type="match status" value="1"/>
</dbReference>
<evidence type="ECO:0000256" key="2">
    <source>
        <dbReference type="ARBA" id="ARBA00004127"/>
    </source>
</evidence>
<evidence type="ECO:0000256" key="3">
    <source>
        <dbReference type="ARBA" id="ARBA00012438"/>
    </source>
</evidence>
<dbReference type="PROSITE" id="PS50839">
    <property type="entry name" value="CHASE"/>
    <property type="match status" value="1"/>
</dbReference>
<feature type="domain" description="CHASE" evidence="10">
    <location>
        <begin position="35"/>
        <end position="176"/>
    </location>
</feature>
<accession>A0AAU9M956</accession>
<dbReference type="SMART" id="SM01079">
    <property type="entry name" value="CHASE"/>
    <property type="match status" value="1"/>
</dbReference>
<keyword evidence="6" id="KW-0812">Transmembrane</keyword>
<dbReference type="EMBL" id="CAKMRJ010001112">
    <property type="protein sequence ID" value="CAH1422051.1"/>
    <property type="molecule type" value="Genomic_DNA"/>
</dbReference>
<dbReference type="GO" id="GO:0004673">
    <property type="term" value="F:protein histidine kinase activity"/>
    <property type="evidence" value="ECO:0007669"/>
    <property type="project" value="UniProtKB-EC"/>
</dbReference>
<evidence type="ECO:0000256" key="7">
    <source>
        <dbReference type="ARBA" id="ARBA00022777"/>
    </source>
</evidence>
<keyword evidence="7" id="KW-0418">Kinase</keyword>
<gene>
    <name evidence="11" type="ORF">LVIROSA_LOCUS9412</name>
</gene>
<comment type="caution">
    <text evidence="11">The sequence shown here is derived from an EMBL/GenBank/DDBJ whole genome shotgun (WGS) entry which is preliminary data.</text>
</comment>
<dbReference type="AlphaFoldDB" id="A0AAU9M956"/>
<sequence length="181" mass="20684">MCDQRARMLQDQFRVSVNHVHALGVLVSTFHYYTNPSVIDQETFAEYTARTAFERPLLSGVAYAQRVMNYEREDLQRQHDGTIRTMTKEPSPFHDEYAPVIFAQETVSYLKLVDMMSGEEDKENILRARPTGKYVLTSPFKLLGSNHLGVVLTFPVYKSKLPPNASVQERIAAIAGKWNKN</sequence>
<dbReference type="EC" id="2.7.13.3" evidence="3"/>
<dbReference type="GO" id="GO:0012505">
    <property type="term" value="C:endomembrane system"/>
    <property type="evidence" value="ECO:0007669"/>
    <property type="project" value="UniProtKB-SubCell"/>
</dbReference>
<keyword evidence="9" id="KW-0472">Membrane</keyword>
<organism evidence="11 12">
    <name type="scientific">Lactuca virosa</name>
    <dbReference type="NCBI Taxonomy" id="75947"/>
    <lineage>
        <taxon>Eukaryota</taxon>
        <taxon>Viridiplantae</taxon>
        <taxon>Streptophyta</taxon>
        <taxon>Embryophyta</taxon>
        <taxon>Tracheophyta</taxon>
        <taxon>Spermatophyta</taxon>
        <taxon>Magnoliopsida</taxon>
        <taxon>eudicotyledons</taxon>
        <taxon>Gunneridae</taxon>
        <taxon>Pentapetalae</taxon>
        <taxon>asterids</taxon>
        <taxon>campanulids</taxon>
        <taxon>Asterales</taxon>
        <taxon>Asteraceae</taxon>
        <taxon>Cichorioideae</taxon>
        <taxon>Cichorieae</taxon>
        <taxon>Lactucinae</taxon>
        <taxon>Lactuca</taxon>
    </lineage>
</organism>
<keyword evidence="8" id="KW-1133">Transmembrane helix</keyword>
<evidence type="ECO:0000259" key="10">
    <source>
        <dbReference type="PROSITE" id="PS50839"/>
    </source>
</evidence>
<comment type="subcellular location">
    <subcellularLocation>
        <location evidence="2">Endomembrane system</location>
        <topology evidence="2">Multi-pass membrane protein</topology>
    </subcellularLocation>
</comment>